<keyword evidence="3" id="KW-1185">Reference proteome</keyword>
<evidence type="ECO:0000313" key="3">
    <source>
        <dbReference type="Proteomes" id="UP001189429"/>
    </source>
</evidence>
<gene>
    <name evidence="2" type="ORF">PCOR1329_LOCUS54611</name>
</gene>
<feature type="compositionally biased region" description="Polar residues" evidence="1">
    <location>
        <begin position="41"/>
        <end position="55"/>
    </location>
</feature>
<protein>
    <submittedName>
        <fullName evidence="2">Uncharacterized protein</fullName>
    </submittedName>
</protein>
<feature type="region of interest" description="Disordered" evidence="1">
    <location>
        <begin position="1"/>
        <end position="121"/>
    </location>
</feature>
<evidence type="ECO:0000256" key="1">
    <source>
        <dbReference type="SAM" id="MobiDB-lite"/>
    </source>
</evidence>
<name>A0ABN9V4I5_9DINO</name>
<proteinExistence type="predicted"/>
<organism evidence="2 3">
    <name type="scientific">Prorocentrum cordatum</name>
    <dbReference type="NCBI Taxonomy" id="2364126"/>
    <lineage>
        <taxon>Eukaryota</taxon>
        <taxon>Sar</taxon>
        <taxon>Alveolata</taxon>
        <taxon>Dinophyceae</taxon>
        <taxon>Prorocentrales</taxon>
        <taxon>Prorocentraceae</taxon>
        <taxon>Prorocentrum</taxon>
    </lineage>
</organism>
<sequence>MPRTMVRHTAQSRSSSHRPEPSTAEPPHPRGSSGHDPAGRATSQWLMRISASSRPGSRHSMPTNPPKLPGVAPPEASLSPIADATGASTKEHHRPGSTGWPVRRRNAPGRPEGGAGATRGTECSTCSGVGCLPPHLSGIECSCGGSPSRGSAAARGGRCTWSRQEGRSLLCSGACLSQGTPEATPASTFTTRNRVSSAEWRRTMPTQPPRPSSVVDGCATSRSPTRRRRRPPLRQW</sequence>
<reference evidence="2" key="1">
    <citation type="submission" date="2023-10" db="EMBL/GenBank/DDBJ databases">
        <authorList>
            <person name="Chen Y."/>
            <person name="Shah S."/>
            <person name="Dougan E. K."/>
            <person name="Thang M."/>
            <person name="Chan C."/>
        </authorList>
    </citation>
    <scope>NUCLEOTIDE SEQUENCE [LARGE SCALE GENOMIC DNA]</scope>
</reference>
<feature type="compositionally biased region" description="Pro residues" evidence="1">
    <location>
        <begin position="63"/>
        <end position="72"/>
    </location>
</feature>
<evidence type="ECO:0000313" key="2">
    <source>
        <dbReference type="EMBL" id="CAK0867751.1"/>
    </source>
</evidence>
<comment type="caution">
    <text evidence="2">The sequence shown here is derived from an EMBL/GenBank/DDBJ whole genome shotgun (WGS) entry which is preliminary data.</text>
</comment>
<feature type="region of interest" description="Disordered" evidence="1">
    <location>
        <begin position="178"/>
        <end position="236"/>
    </location>
</feature>
<dbReference type="Proteomes" id="UP001189429">
    <property type="component" value="Unassembled WGS sequence"/>
</dbReference>
<dbReference type="EMBL" id="CAUYUJ010016679">
    <property type="protein sequence ID" value="CAK0867751.1"/>
    <property type="molecule type" value="Genomic_DNA"/>
</dbReference>
<feature type="compositionally biased region" description="Polar residues" evidence="1">
    <location>
        <begin position="178"/>
        <end position="196"/>
    </location>
</feature>
<feature type="compositionally biased region" description="Basic residues" evidence="1">
    <location>
        <begin position="224"/>
        <end position="236"/>
    </location>
</feature>
<accession>A0ABN9V4I5</accession>